<dbReference type="Pfam" id="PF01863">
    <property type="entry name" value="YgjP-like"/>
    <property type="match status" value="1"/>
</dbReference>
<accession>A0A926HMV9</accession>
<dbReference type="EMBL" id="JACRSO010000001">
    <property type="protein sequence ID" value="MBC8528516.1"/>
    <property type="molecule type" value="Genomic_DNA"/>
</dbReference>
<protein>
    <submittedName>
        <fullName evidence="2">M48 family metallopeptidase</fullName>
    </submittedName>
</protein>
<reference evidence="2" key="1">
    <citation type="submission" date="2020-08" db="EMBL/GenBank/DDBJ databases">
        <title>Genome public.</title>
        <authorList>
            <person name="Liu C."/>
            <person name="Sun Q."/>
        </authorList>
    </citation>
    <scope>NUCLEOTIDE SEQUENCE</scope>
    <source>
        <strain evidence="2">NSJ-44</strain>
    </source>
</reference>
<dbReference type="InterPro" id="IPR002725">
    <property type="entry name" value="YgjP-like_metallopeptidase"/>
</dbReference>
<dbReference type="PANTHER" id="PTHR30399">
    <property type="entry name" value="UNCHARACTERIZED PROTEIN YGJP"/>
    <property type="match status" value="1"/>
</dbReference>
<dbReference type="RefSeq" id="WP_249284511.1">
    <property type="nucleotide sequence ID" value="NZ_JACRSO010000001.1"/>
</dbReference>
<dbReference type="InterPro" id="IPR053136">
    <property type="entry name" value="UTP_pyrophosphatase-like"/>
</dbReference>
<feature type="domain" description="YgjP-like metallopeptidase" evidence="1">
    <location>
        <begin position="28"/>
        <end position="235"/>
    </location>
</feature>
<dbReference type="Proteomes" id="UP000654279">
    <property type="component" value="Unassembled WGS sequence"/>
</dbReference>
<evidence type="ECO:0000313" key="3">
    <source>
        <dbReference type="Proteomes" id="UP000654279"/>
    </source>
</evidence>
<evidence type="ECO:0000313" key="2">
    <source>
        <dbReference type="EMBL" id="MBC8528516.1"/>
    </source>
</evidence>
<evidence type="ECO:0000259" key="1">
    <source>
        <dbReference type="Pfam" id="PF01863"/>
    </source>
</evidence>
<dbReference type="PANTHER" id="PTHR30399:SF1">
    <property type="entry name" value="UTP PYROPHOSPHATASE"/>
    <property type="match status" value="1"/>
</dbReference>
<organism evidence="2 3">
    <name type="scientific">Luoshenia tenuis</name>
    <dbReference type="NCBI Taxonomy" id="2763654"/>
    <lineage>
        <taxon>Bacteria</taxon>
        <taxon>Bacillati</taxon>
        <taxon>Bacillota</taxon>
        <taxon>Clostridia</taxon>
        <taxon>Christensenellales</taxon>
        <taxon>Christensenellaceae</taxon>
        <taxon>Luoshenia</taxon>
    </lineage>
</organism>
<name>A0A926HMV9_9FIRM</name>
<gene>
    <name evidence="2" type="ORF">H8699_03575</name>
</gene>
<proteinExistence type="predicted"/>
<dbReference type="CDD" id="cd07344">
    <property type="entry name" value="M48_yhfN_like"/>
    <property type="match status" value="1"/>
</dbReference>
<keyword evidence="3" id="KW-1185">Reference proteome</keyword>
<dbReference type="AlphaFoldDB" id="A0A926HMV9"/>
<dbReference type="Gene3D" id="3.30.2010.10">
    <property type="entry name" value="Metalloproteases ('zincins'), catalytic domain"/>
    <property type="match status" value="1"/>
</dbReference>
<sequence>MAAGKREREVELALTEQVMAQVIWRKRRTMTLRVEPDGRVRILVPWHARSQDALRFAQAHLDWILRHREGALARQRARRGLISLSGGEIPVLGELTPYRVEVLPGYKDEVHTEAGGLCVTLGAAQEQQLREALEAYLKAVAKETIARRIGVYQPYFTCAPRSWRVGSAKTRWGSCSGQNRLNFCWRIAMAPLPVLDYLVVHEMSHMEHHDHSPAFWAKVAQILPDYAQRRRILREQGSMWGLN</sequence>
<comment type="caution">
    <text evidence="2">The sequence shown here is derived from an EMBL/GenBank/DDBJ whole genome shotgun (WGS) entry which is preliminary data.</text>
</comment>